<dbReference type="InterPro" id="IPR001753">
    <property type="entry name" value="Enoyl-CoA_hydra/iso"/>
</dbReference>
<sequence>MTTTISYETRGHVGTLTLNNPDKHNSLGRQEFELIHAALATVAAEPDTRVLVLTGAGRKTFCAGASLVEMKSGAISGEDYQAMTDAFAALSIPTICAVNGDVFGGGVELALSCDFRIGMEGITMRVPAASIGLCYPPRGIERFVEKLGVTMAKRVLVAAETFTADEMFQAGLLDHLVMPTQLDETVAGYAERLAGLAPLAVTAMKSIIQQVGKSGVNQDHIARLSQRCAESTDLAEGFAAIAEKRQPLFRGS</sequence>
<evidence type="ECO:0000256" key="2">
    <source>
        <dbReference type="ARBA" id="ARBA00023239"/>
    </source>
</evidence>
<protein>
    <submittedName>
        <fullName evidence="3">Enoyl-CoA hydratase/carnithine racemase</fullName>
    </submittedName>
</protein>
<gene>
    <name evidence="3" type="ORF">EV688_1231</name>
</gene>
<dbReference type="EMBL" id="SLWX01000023">
    <property type="protein sequence ID" value="TCO71069.1"/>
    <property type="molecule type" value="Genomic_DNA"/>
</dbReference>
<dbReference type="RefSeq" id="WP_117319564.1">
    <property type="nucleotide sequence ID" value="NZ_QQSW01000030.1"/>
</dbReference>
<organism evidence="3 4">
    <name type="scientific">Chromatocurvus halotolerans</name>
    <dbReference type="NCBI Taxonomy" id="1132028"/>
    <lineage>
        <taxon>Bacteria</taxon>
        <taxon>Pseudomonadati</taxon>
        <taxon>Pseudomonadota</taxon>
        <taxon>Gammaproteobacteria</taxon>
        <taxon>Cellvibrionales</taxon>
        <taxon>Halieaceae</taxon>
        <taxon>Chromatocurvus</taxon>
    </lineage>
</organism>
<dbReference type="InterPro" id="IPR014748">
    <property type="entry name" value="Enoyl-CoA_hydra_C"/>
</dbReference>
<dbReference type="AlphaFoldDB" id="A0A4R2KKA3"/>
<reference evidence="3 4" key="1">
    <citation type="submission" date="2019-03" db="EMBL/GenBank/DDBJ databases">
        <title>Genomic Encyclopedia of Type Strains, Phase IV (KMG-IV): sequencing the most valuable type-strain genomes for metagenomic binning, comparative biology and taxonomic classification.</title>
        <authorList>
            <person name="Goeker M."/>
        </authorList>
    </citation>
    <scope>NUCLEOTIDE SEQUENCE [LARGE SCALE GENOMIC DNA]</scope>
    <source>
        <strain evidence="3 4">DSM 23344</strain>
    </source>
</reference>
<dbReference type="Gene3D" id="1.10.12.10">
    <property type="entry name" value="Lyase 2-enoyl-coa Hydratase, Chain A, domain 2"/>
    <property type="match status" value="1"/>
</dbReference>
<dbReference type="SUPFAM" id="SSF52096">
    <property type="entry name" value="ClpP/crotonase"/>
    <property type="match status" value="1"/>
</dbReference>
<dbReference type="PANTHER" id="PTHR11941">
    <property type="entry name" value="ENOYL-COA HYDRATASE-RELATED"/>
    <property type="match status" value="1"/>
</dbReference>
<dbReference type="Pfam" id="PF00378">
    <property type="entry name" value="ECH_1"/>
    <property type="match status" value="1"/>
</dbReference>
<evidence type="ECO:0000313" key="4">
    <source>
        <dbReference type="Proteomes" id="UP000294980"/>
    </source>
</evidence>
<dbReference type="GO" id="GO:0006635">
    <property type="term" value="P:fatty acid beta-oxidation"/>
    <property type="evidence" value="ECO:0007669"/>
    <property type="project" value="TreeGrafter"/>
</dbReference>
<dbReference type="Gene3D" id="3.90.226.10">
    <property type="entry name" value="2-enoyl-CoA Hydratase, Chain A, domain 1"/>
    <property type="match status" value="1"/>
</dbReference>
<comment type="caution">
    <text evidence="3">The sequence shown here is derived from an EMBL/GenBank/DDBJ whole genome shotgun (WGS) entry which is preliminary data.</text>
</comment>
<dbReference type="CDD" id="cd06558">
    <property type="entry name" value="crotonase-like"/>
    <property type="match status" value="1"/>
</dbReference>
<dbReference type="GO" id="GO:0016829">
    <property type="term" value="F:lyase activity"/>
    <property type="evidence" value="ECO:0007669"/>
    <property type="project" value="UniProtKB-KW"/>
</dbReference>
<accession>A0A4R2KKA3</accession>
<keyword evidence="4" id="KW-1185">Reference proteome</keyword>
<dbReference type="InterPro" id="IPR029045">
    <property type="entry name" value="ClpP/crotonase-like_dom_sf"/>
</dbReference>
<dbReference type="Proteomes" id="UP000294980">
    <property type="component" value="Unassembled WGS sequence"/>
</dbReference>
<proteinExistence type="inferred from homology"/>
<comment type="similarity">
    <text evidence="1">Belongs to the enoyl-CoA hydratase/isomerase family.</text>
</comment>
<evidence type="ECO:0000313" key="3">
    <source>
        <dbReference type="EMBL" id="TCO71069.1"/>
    </source>
</evidence>
<evidence type="ECO:0000256" key="1">
    <source>
        <dbReference type="ARBA" id="ARBA00005254"/>
    </source>
</evidence>
<dbReference type="PANTHER" id="PTHR11941:SF54">
    <property type="entry name" value="ENOYL-COA HYDRATASE, MITOCHONDRIAL"/>
    <property type="match status" value="1"/>
</dbReference>
<keyword evidence="2" id="KW-0456">Lyase</keyword>
<name>A0A4R2KKA3_9GAMM</name>
<dbReference type="OrthoDB" id="9807606at2"/>